<keyword evidence="5" id="KW-1185">Reference proteome</keyword>
<comment type="caution">
    <text evidence="4">The sequence shown here is derived from an EMBL/GenBank/DDBJ whole genome shotgun (WGS) entry which is preliminary data.</text>
</comment>
<comment type="similarity">
    <text evidence="1">Belongs to the ATG101 family.</text>
</comment>
<evidence type="ECO:0000256" key="1">
    <source>
        <dbReference type="ARBA" id="ARBA00007130"/>
    </source>
</evidence>
<evidence type="ECO:0000313" key="5">
    <source>
        <dbReference type="Proteomes" id="UP001385951"/>
    </source>
</evidence>
<proteinExistence type="inferred from homology"/>
<keyword evidence="3" id="KW-0072">Autophagy</keyword>
<dbReference type="GO" id="GO:1990316">
    <property type="term" value="C:Atg1/ULK1 kinase complex"/>
    <property type="evidence" value="ECO:0007669"/>
    <property type="project" value="TreeGrafter"/>
</dbReference>
<dbReference type="PANTHER" id="PTHR13292">
    <property type="entry name" value="AUTOPHAGY-RELATED PROTEIN 101"/>
    <property type="match status" value="1"/>
</dbReference>
<dbReference type="AlphaFoldDB" id="A0AAW0G0I0"/>
<accession>A0AAW0G0I0</accession>
<sequence>MERPRLGVQGLHAFLGTCTSDTAQSLLTATMSTHPVINVDLVLDRSTTKEVLRAVLHSILFHRLFGIVKPQTFEVQDVTMPGVDDPEIKQLIQDKVDVFWRAVDLRGDKRGEINVLFTEKRARKTWYYLSSQEEEVPWEQWKVKVVVQQPTSDRERQKFNSGLATTLTETLRTILKHTSSGEGRSCVPPIRDSKGISPFPVKITPIVGGVDLS</sequence>
<evidence type="ECO:0000256" key="3">
    <source>
        <dbReference type="ARBA" id="ARBA00023006"/>
    </source>
</evidence>
<gene>
    <name evidence="4" type="ORF">QCA50_011873</name>
</gene>
<dbReference type="PANTHER" id="PTHR13292:SF0">
    <property type="entry name" value="AUTOPHAGY-RELATED PROTEIN 101"/>
    <property type="match status" value="1"/>
</dbReference>
<dbReference type="Proteomes" id="UP001385951">
    <property type="component" value="Unassembled WGS sequence"/>
</dbReference>
<dbReference type="Pfam" id="PF07855">
    <property type="entry name" value="ATG101"/>
    <property type="match status" value="1"/>
</dbReference>
<dbReference type="InterPro" id="IPR012445">
    <property type="entry name" value="ATG101"/>
</dbReference>
<organism evidence="4 5">
    <name type="scientific">Cerrena zonata</name>
    <dbReference type="NCBI Taxonomy" id="2478898"/>
    <lineage>
        <taxon>Eukaryota</taxon>
        <taxon>Fungi</taxon>
        <taxon>Dikarya</taxon>
        <taxon>Basidiomycota</taxon>
        <taxon>Agaricomycotina</taxon>
        <taxon>Agaricomycetes</taxon>
        <taxon>Polyporales</taxon>
        <taxon>Cerrenaceae</taxon>
        <taxon>Cerrena</taxon>
    </lineage>
</organism>
<evidence type="ECO:0000313" key="4">
    <source>
        <dbReference type="EMBL" id="KAK7685037.1"/>
    </source>
</evidence>
<protein>
    <recommendedName>
        <fullName evidence="2">Autophagy-related protein 101</fullName>
    </recommendedName>
</protein>
<dbReference type="GO" id="GO:0000045">
    <property type="term" value="P:autophagosome assembly"/>
    <property type="evidence" value="ECO:0007669"/>
    <property type="project" value="TreeGrafter"/>
</dbReference>
<dbReference type="EMBL" id="JASBNA010000022">
    <property type="protein sequence ID" value="KAK7685037.1"/>
    <property type="molecule type" value="Genomic_DNA"/>
</dbReference>
<dbReference type="GO" id="GO:0000407">
    <property type="term" value="C:phagophore assembly site"/>
    <property type="evidence" value="ECO:0007669"/>
    <property type="project" value="TreeGrafter"/>
</dbReference>
<evidence type="ECO:0000256" key="2">
    <source>
        <dbReference type="ARBA" id="ARBA00018874"/>
    </source>
</evidence>
<reference evidence="4 5" key="1">
    <citation type="submission" date="2022-09" db="EMBL/GenBank/DDBJ databases">
        <authorList>
            <person name="Palmer J.M."/>
        </authorList>
    </citation>
    <scope>NUCLEOTIDE SEQUENCE [LARGE SCALE GENOMIC DNA]</scope>
    <source>
        <strain evidence="4 5">DSM 7382</strain>
    </source>
</reference>
<name>A0AAW0G0I0_9APHY</name>
<dbReference type="GO" id="GO:0019901">
    <property type="term" value="F:protein kinase binding"/>
    <property type="evidence" value="ECO:0007669"/>
    <property type="project" value="TreeGrafter"/>
</dbReference>